<comment type="function">
    <text evidence="9">DNA polymerase III is a complex, multichain enzyme responsible for most of the replicative synthesis in bacteria. This DNA polymerase also exhibits 3' to 5' exonuclease activity. The alpha chain is the DNA polymerase.</text>
</comment>
<dbReference type="EC" id="2.7.7.7" evidence="3"/>
<dbReference type="GO" id="GO:0003676">
    <property type="term" value="F:nucleic acid binding"/>
    <property type="evidence" value="ECO:0007669"/>
    <property type="project" value="InterPro"/>
</dbReference>
<evidence type="ECO:0000256" key="10">
    <source>
        <dbReference type="ARBA" id="ARBA00049244"/>
    </source>
</evidence>
<dbReference type="Pfam" id="PF17657">
    <property type="entry name" value="DNA_pol3_finger"/>
    <property type="match status" value="1"/>
</dbReference>
<protein>
    <recommendedName>
        <fullName evidence="4">DNA polymerase III subunit alpha</fullName>
        <ecNumber evidence="3">2.7.7.7</ecNumber>
    </recommendedName>
</protein>
<organism evidence="12 13">
    <name type="scientific">Sporomusa termitida</name>
    <dbReference type="NCBI Taxonomy" id="2377"/>
    <lineage>
        <taxon>Bacteria</taxon>
        <taxon>Bacillati</taxon>
        <taxon>Bacillota</taxon>
        <taxon>Negativicutes</taxon>
        <taxon>Selenomonadales</taxon>
        <taxon>Sporomusaceae</taxon>
        <taxon>Sporomusa</taxon>
    </lineage>
</organism>
<accession>A0A517DUL1</accession>
<evidence type="ECO:0000256" key="7">
    <source>
        <dbReference type="ARBA" id="ARBA00022705"/>
    </source>
</evidence>
<dbReference type="InterPro" id="IPR004013">
    <property type="entry name" value="PHP_dom"/>
</dbReference>
<name>A0A517DUL1_9FIRM</name>
<dbReference type="Proteomes" id="UP000320776">
    <property type="component" value="Chromosome"/>
</dbReference>
<dbReference type="GO" id="GO:0006260">
    <property type="term" value="P:DNA replication"/>
    <property type="evidence" value="ECO:0007669"/>
    <property type="project" value="UniProtKB-KW"/>
</dbReference>
<evidence type="ECO:0000256" key="5">
    <source>
        <dbReference type="ARBA" id="ARBA00022679"/>
    </source>
</evidence>
<evidence type="ECO:0000256" key="8">
    <source>
        <dbReference type="ARBA" id="ARBA00022932"/>
    </source>
</evidence>
<keyword evidence="6 12" id="KW-0548">Nucleotidyltransferase</keyword>
<dbReference type="Pfam" id="PF07733">
    <property type="entry name" value="DNA_pol3_alpha"/>
    <property type="match status" value="1"/>
</dbReference>
<evidence type="ECO:0000256" key="2">
    <source>
        <dbReference type="ARBA" id="ARBA00009496"/>
    </source>
</evidence>
<dbReference type="RefSeq" id="WP_144350577.1">
    <property type="nucleotide sequence ID" value="NZ_CP036259.1"/>
</dbReference>
<evidence type="ECO:0000256" key="1">
    <source>
        <dbReference type="ARBA" id="ARBA00004496"/>
    </source>
</evidence>
<dbReference type="OrthoDB" id="9803237at2"/>
<dbReference type="KEGG" id="sted:SPTER_23900"/>
<dbReference type="InterPro" id="IPR040982">
    <property type="entry name" value="DNA_pol3_finger"/>
</dbReference>
<keyword evidence="8" id="KW-0239">DNA-directed DNA polymerase</keyword>
<sequence length="1142" mass="125580">MLNESGIKHGERIAFVHLHNHTEYSLLDGAGRISDLVRRAKELGMPAVAMTDHGTMYGTIDFYKQAKKQGIKPIIGCEVYIAPRSRFDKAAVEGEAYYHLILLAANEQGYRNLIELVSRGYSEGFYYKPRIDREILRSYSAGLIGLSACIAGEIPAAILRGDLAKAEALAVEYREIFGAENFYIELQDHGMPEEKQANQHLVKLAKQLGLGLVATNDAHYINKEDAECHDVLLCIQTGKTVDDQVRMKFPSDEFYLKSPAEMAELFAAYPEALANTCKIAERCEVAFDFDKLYLPDFPTPAGISDEEYLTQLCREAVSKRYPEPTPAIHARLDYELGVIKKMGYASYFLIVWDFVNYSRSQAIPVGPGRGSAAGSIVAYLLAITNIDPLKYGLLFERFLNPERVSMPDIDIDFCYERRSKIIEYVVERYGSDRVAQIITFGTMAARAAIRDVGRALNLPYGEVDRIAKLVPAELGITLKKALAANQELKGLYDTEATVRKLVDLAMALEGLPRHASTHAAGLVIAREPLTHFAPLQVSSDGFVTTQFDKDRVEEIGLLKMDLLGLRTLTVIGDAIALIKENRGEELDIEQIPLEDTKTCVMLSAGDTSGVFQMESGGMTNLVRDLKPERFDDLIPLVALYRPGPLGSGMVSDFIDGRHGKKTVTYLHPVLEPVLADTFGVILYQEQVMQIASVLAGFSLGQADLLRRAMGKKKHEVLAAQRESFLQGAAERGFDAKLAHEVFELMTHFADYGFNKSHSAAYALVAYQTAYLKAHYPQEFYAALLTSVMGTNDKVGYYIEECRRRGIAVLPPDINASGRAFSVDGPAIRFGLAGVKNAGGNALESIIAARRQGGRFTSLVDFCARVDMRVVNKRVIESLIKAGAFDSLKARRSQLLAVLEQAVEVAGCRQKDAASGQLGLFGEDTLDCVNDVSLPDLPELPQEELLALEKEITGFFVTGHPLDKYRTRLASLPGLGSLAEGQYADGQPIRVGGLIASAKRINTKNGSMMCFINLEDFTGQAEIIVFPRIFEKTGRLLAPDLPVVVSGRLNIHEEGVKIMADDISPLSSAGAEVRITLRKEQETPATLAALKKLLNKYTGSAAVYLHLVDSKRIIKTERDFWIEPTPAAFAAIEGLLGKGAVTC</sequence>
<feature type="domain" description="Polymerase/histidinol phosphatase N-terminal" evidence="11">
    <location>
        <begin position="16"/>
        <end position="83"/>
    </location>
</feature>
<gene>
    <name evidence="12" type="primary">dnaE</name>
    <name evidence="12" type="ORF">SPTER_23900</name>
</gene>
<keyword evidence="7" id="KW-0235">DNA replication</keyword>
<dbReference type="Gene3D" id="1.10.150.870">
    <property type="match status" value="1"/>
</dbReference>
<evidence type="ECO:0000313" key="13">
    <source>
        <dbReference type="Proteomes" id="UP000320776"/>
    </source>
</evidence>
<dbReference type="GO" id="GO:0003887">
    <property type="term" value="F:DNA-directed DNA polymerase activity"/>
    <property type="evidence" value="ECO:0007669"/>
    <property type="project" value="UniProtKB-KW"/>
</dbReference>
<dbReference type="GO" id="GO:0008408">
    <property type="term" value="F:3'-5' exonuclease activity"/>
    <property type="evidence" value="ECO:0007669"/>
    <property type="project" value="InterPro"/>
</dbReference>
<dbReference type="InterPro" id="IPR004805">
    <property type="entry name" value="DnaE2/DnaE/PolC"/>
</dbReference>
<dbReference type="SMART" id="SM00481">
    <property type="entry name" value="POLIIIAc"/>
    <property type="match status" value="1"/>
</dbReference>
<keyword evidence="5 12" id="KW-0808">Transferase</keyword>
<dbReference type="InterPro" id="IPR003141">
    <property type="entry name" value="Pol/His_phosphatase_N"/>
</dbReference>
<comment type="subcellular location">
    <subcellularLocation>
        <location evidence="1">Cytoplasm</location>
    </subcellularLocation>
</comment>
<evidence type="ECO:0000256" key="3">
    <source>
        <dbReference type="ARBA" id="ARBA00012417"/>
    </source>
</evidence>
<dbReference type="PANTHER" id="PTHR32294:SF0">
    <property type="entry name" value="DNA POLYMERASE III SUBUNIT ALPHA"/>
    <property type="match status" value="1"/>
</dbReference>
<dbReference type="CDD" id="cd04485">
    <property type="entry name" value="DnaE_OBF"/>
    <property type="match status" value="1"/>
</dbReference>
<dbReference type="PANTHER" id="PTHR32294">
    <property type="entry name" value="DNA POLYMERASE III SUBUNIT ALPHA"/>
    <property type="match status" value="1"/>
</dbReference>
<comment type="catalytic activity">
    <reaction evidence="10">
        <text>DNA(n) + a 2'-deoxyribonucleoside 5'-triphosphate = DNA(n+1) + diphosphate</text>
        <dbReference type="Rhea" id="RHEA:22508"/>
        <dbReference type="Rhea" id="RHEA-COMP:17339"/>
        <dbReference type="Rhea" id="RHEA-COMP:17340"/>
        <dbReference type="ChEBI" id="CHEBI:33019"/>
        <dbReference type="ChEBI" id="CHEBI:61560"/>
        <dbReference type="ChEBI" id="CHEBI:173112"/>
        <dbReference type="EC" id="2.7.7.7"/>
    </reaction>
</comment>
<dbReference type="AlphaFoldDB" id="A0A517DUL1"/>
<evidence type="ECO:0000256" key="9">
    <source>
        <dbReference type="ARBA" id="ARBA00025611"/>
    </source>
</evidence>
<dbReference type="GO" id="GO:0005737">
    <property type="term" value="C:cytoplasm"/>
    <property type="evidence" value="ECO:0007669"/>
    <property type="project" value="UniProtKB-SubCell"/>
</dbReference>
<evidence type="ECO:0000256" key="4">
    <source>
        <dbReference type="ARBA" id="ARBA00019114"/>
    </source>
</evidence>
<dbReference type="InterPro" id="IPR016195">
    <property type="entry name" value="Pol/histidinol_Pase-like"/>
</dbReference>
<dbReference type="Pfam" id="PF02811">
    <property type="entry name" value="PHP"/>
    <property type="match status" value="1"/>
</dbReference>
<evidence type="ECO:0000259" key="11">
    <source>
        <dbReference type="SMART" id="SM00481"/>
    </source>
</evidence>
<reference evidence="12 13" key="1">
    <citation type="submission" date="2019-02" db="EMBL/GenBank/DDBJ databases">
        <title>Closed genome of Sporomusa termitida DSM 4440.</title>
        <authorList>
            <person name="Poehlein A."/>
            <person name="Daniel R."/>
        </authorList>
    </citation>
    <scope>NUCLEOTIDE SEQUENCE [LARGE SCALE GENOMIC DNA]</scope>
    <source>
        <strain evidence="12 13">DSM 4440</strain>
    </source>
</reference>
<dbReference type="Gene3D" id="1.10.10.1600">
    <property type="entry name" value="Bacterial DNA polymerase III alpha subunit, thumb domain"/>
    <property type="match status" value="1"/>
</dbReference>
<dbReference type="SUPFAM" id="SSF89550">
    <property type="entry name" value="PHP domain-like"/>
    <property type="match status" value="1"/>
</dbReference>
<evidence type="ECO:0000256" key="6">
    <source>
        <dbReference type="ARBA" id="ARBA00022695"/>
    </source>
</evidence>
<dbReference type="NCBIfam" id="NF005298">
    <property type="entry name" value="PRK06826.1"/>
    <property type="match status" value="1"/>
</dbReference>
<dbReference type="Gene3D" id="3.20.20.140">
    <property type="entry name" value="Metal-dependent hydrolases"/>
    <property type="match status" value="1"/>
</dbReference>
<dbReference type="NCBIfam" id="NF004226">
    <property type="entry name" value="PRK05673.1"/>
    <property type="match status" value="1"/>
</dbReference>
<dbReference type="NCBIfam" id="TIGR00594">
    <property type="entry name" value="polc"/>
    <property type="match status" value="1"/>
</dbReference>
<dbReference type="EMBL" id="CP036259">
    <property type="protein sequence ID" value="QDR81035.1"/>
    <property type="molecule type" value="Genomic_DNA"/>
</dbReference>
<dbReference type="CDD" id="cd12113">
    <property type="entry name" value="PHP_PolIIIA_DnaE3"/>
    <property type="match status" value="1"/>
</dbReference>
<evidence type="ECO:0000313" key="12">
    <source>
        <dbReference type="EMBL" id="QDR81035.1"/>
    </source>
</evidence>
<proteinExistence type="inferred from homology"/>
<dbReference type="InterPro" id="IPR011708">
    <property type="entry name" value="DNA_pol3_alpha_NTPase_dom"/>
</dbReference>
<dbReference type="InterPro" id="IPR004365">
    <property type="entry name" value="NA-bd_OB_tRNA"/>
</dbReference>
<keyword evidence="13" id="KW-1185">Reference proteome</keyword>
<dbReference type="InterPro" id="IPR041931">
    <property type="entry name" value="DNA_pol3_alpha_thumb_dom"/>
</dbReference>
<dbReference type="Pfam" id="PF01336">
    <property type="entry name" value="tRNA_anti-codon"/>
    <property type="match status" value="1"/>
</dbReference>
<dbReference type="InterPro" id="IPR029460">
    <property type="entry name" value="DNAPol_HHH"/>
</dbReference>
<comment type="similarity">
    <text evidence="2">Belongs to the DNA polymerase type-C family. DnaE subfamily.</text>
</comment>
<dbReference type="Pfam" id="PF14579">
    <property type="entry name" value="HHH_6"/>
    <property type="match status" value="1"/>
</dbReference>